<dbReference type="CDD" id="cd00170">
    <property type="entry name" value="SEC14"/>
    <property type="match status" value="1"/>
</dbReference>
<name>A0A1D2NIW7_ORCCI</name>
<proteinExistence type="predicted"/>
<dbReference type="SMART" id="SM00516">
    <property type="entry name" value="SEC14"/>
    <property type="match status" value="1"/>
</dbReference>
<feature type="domain" description="CRAL-TRIO" evidence="1">
    <location>
        <begin position="38"/>
        <end position="212"/>
    </location>
</feature>
<reference evidence="2 3" key="1">
    <citation type="journal article" date="2016" name="Genome Biol. Evol.">
        <title>Gene Family Evolution Reflects Adaptation to Soil Environmental Stressors in the Genome of the Collembolan Orchesella cincta.</title>
        <authorList>
            <person name="Faddeeva-Vakhrusheva A."/>
            <person name="Derks M.F."/>
            <person name="Anvar S.Y."/>
            <person name="Agamennone V."/>
            <person name="Suring W."/>
            <person name="Smit S."/>
            <person name="van Straalen N.M."/>
            <person name="Roelofs D."/>
        </authorList>
    </citation>
    <scope>NUCLEOTIDE SEQUENCE [LARGE SCALE GENOMIC DNA]</scope>
    <source>
        <tissue evidence="2">Mixed pool</tissue>
    </source>
</reference>
<dbReference type="AlphaFoldDB" id="A0A1D2NIW7"/>
<keyword evidence="3" id="KW-1185">Reference proteome</keyword>
<comment type="caution">
    <text evidence="2">The sequence shown here is derived from an EMBL/GenBank/DDBJ whole genome shotgun (WGS) entry which is preliminary data.</text>
</comment>
<dbReference type="InterPro" id="IPR036273">
    <property type="entry name" value="CRAL/TRIO_N_dom_sf"/>
</dbReference>
<dbReference type="EMBL" id="LJIJ01000028">
    <property type="protein sequence ID" value="ODN05191.1"/>
    <property type="molecule type" value="Genomic_DNA"/>
</dbReference>
<dbReference type="STRING" id="48709.A0A1D2NIW7"/>
<dbReference type="SUPFAM" id="SSF52087">
    <property type="entry name" value="CRAL/TRIO domain"/>
    <property type="match status" value="1"/>
</dbReference>
<organism evidence="2 3">
    <name type="scientific">Orchesella cincta</name>
    <name type="common">Springtail</name>
    <name type="synonym">Podura cincta</name>
    <dbReference type="NCBI Taxonomy" id="48709"/>
    <lineage>
        <taxon>Eukaryota</taxon>
        <taxon>Metazoa</taxon>
        <taxon>Ecdysozoa</taxon>
        <taxon>Arthropoda</taxon>
        <taxon>Hexapoda</taxon>
        <taxon>Collembola</taxon>
        <taxon>Entomobryomorpha</taxon>
        <taxon>Entomobryoidea</taxon>
        <taxon>Orchesellidae</taxon>
        <taxon>Orchesellinae</taxon>
        <taxon>Orchesella</taxon>
    </lineage>
</organism>
<dbReference type="InterPro" id="IPR001251">
    <property type="entry name" value="CRAL-TRIO_dom"/>
</dbReference>
<evidence type="ECO:0000313" key="2">
    <source>
        <dbReference type="EMBL" id="ODN05191.1"/>
    </source>
</evidence>
<dbReference type="PANTHER" id="PTHR23324:SF83">
    <property type="entry name" value="SEC14-LIKE PROTEIN 2"/>
    <property type="match status" value="1"/>
</dbReference>
<dbReference type="Proteomes" id="UP000094527">
    <property type="component" value="Unassembled WGS sequence"/>
</dbReference>
<accession>A0A1D2NIW7</accession>
<dbReference type="OrthoDB" id="1434354at2759"/>
<evidence type="ECO:0000259" key="1">
    <source>
        <dbReference type="PROSITE" id="PS50191"/>
    </source>
</evidence>
<dbReference type="GO" id="GO:0005737">
    <property type="term" value="C:cytoplasm"/>
    <property type="evidence" value="ECO:0007669"/>
    <property type="project" value="TreeGrafter"/>
</dbReference>
<dbReference type="SUPFAM" id="SSF46938">
    <property type="entry name" value="CRAL/TRIO N-terminal domain"/>
    <property type="match status" value="1"/>
</dbReference>
<dbReference type="Gene3D" id="3.40.525.10">
    <property type="entry name" value="CRAL-TRIO lipid binding domain"/>
    <property type="match status" value="1"/>
</dbReference>
<dbReference type="Pfam" id="PF00650">
    <property type="entry name" value="CRAL_TRIO"/>
    <property type="match status" value="1"/>
</dbReference>
<dbReference type="PROSITE" id="PS50191">
    <property type="entry name" value="CRAL_TRIO"/>
    <property type="match status" value="1"/>
</dbReference>
<evidence type="ECO:0000313" key="3">
    <source>
        <dbReference type="Proteomes" id="UP000094527"/>
    </source>
</evidence>
<protein>
    <submittedName>
        <fullName evidence="2">Protein real-time</fullName>
    </submittedName>
</protein>
<dbReference type="InterPro" id="IPR051064">
    <property type="entry name" value="SEC14/CRAL-TRIO_domain"/>
</dbReference>
<dbReference type="InterPro" id="IPR036865">
    <property type="entry name" value="CRAL-TRIO_dom_sf"/>
</dbReference>
<gene>
    <name evidence="2" type="ORF">Ocin01_01500</name>
</gene>
<dbReference type="PANTHER" id="PTHR23324">
    <property type="entry name" value="SEC14 RELATED PROTEIN"/>
    <property type="match status" value="1"/>
</dbReference>
<sequence>MSLFAARDLKLDAAEEMLKNHLQWREVNKIDVLLQGSPDSYFSKNYPYWLNGVNRKGSPVLCSPVGDWDIRKIVEEDRIKEFEDYVNRMYERILECIRRYDERRDPDQPPITKFTLILNWDGFSVRQTANMKAIQTLLNIAATYEAHYPEILDQAFFLNTNAVFQIVFALMKPILAPRTLSKITCYGTDRSEWEPIVRSVVEEHQIPRQFGG</sequence>